<evidence type="ECO:0008006" key="4">
    <source>
        <dbReference type="Google" id="ProtNLM"/>
    </source>
</evidence>
<dbReference type="EMBL" id="JAIWYP010000006">
    <property type="protein sequence ID" value="KAH3815002.1"/>
    <property type="molecule type" value="Genomic_DNA"/>
</dbReference>
<name>A0A9D4JPE3_DREPO</name>
<feature type="region of interest" description="Disordered" evidence="1">
    <location>
        <begin position="1"/>
        <end position="65"/>
    </location>
</feature>
<accession>A0A9D4JPE3</accession>
<reference evidence="2" key="1">
    <citation type="journal article" date="2019" name="bioRxiv">
        <title>The Genome of the Zebra Mussel, Dreissena polymorpha: A Resource for Invasive Species Research.</title>
        <authorList>
            <person name="McCartney M.A."/>
            <person name="Auch B."/>
            <person name="Kono T."/>
            <person name="Mallez S."/>
            <person name="Zhang Y."/>
            <person name="Obille A."/>
            <person name="Becker A."/>
            <person name="Abrahante J.E."/>
            <person name="Garbe J."/>
            <person name="Badalamenti J.P."/>
            <person name="Herman A."/>
            <person name="Mangelson H."/>
            <person name="Liachko I."/>
            <person name="Sullivan S."/>
            <person name="Sone E.D."/>
            <person name="Koren S."/>
            <person name="Silverstein K.A.T."/>
            <person name="Beckman K.B."/>
            <person name="Gohl D.M."/>
        </authorList>
    </citation>
    <scope>NUCLEOTIDE SEQUENCE</scope>
    <source>
        <strain evidence="2">Duluth1</strain>
        <tissue evidence="2">Whole animal</tissue>
    </source>
</reference>
<evidence type="ECO:0000313" key="3">
    <source>
        <dbReference type="Proteomes" id="UP000828390"/>
    </source>
</evidence>
<feature type="compositionally biased region" description="Basic and acidic residues" evidence="1">
    <location>
        <begin position="1"/>
        <end position="47"/>
    </location>
</feature>
<dbReference type="Proteomes" id="UP000828390">
    <property type="component" value="Unassembled WGS sequence"/>
</dbReference>
<keyword evidence="3" id="KW-1185">Reference proteome</keyword>
<gene>
    <name evidence="2" type="ORF">DPMN_143521</name>
</gene>
<reference evidence="2" key="2">
    <citation type="submission" date="2020-11" db="EMBL/GenBank/DDBJ databases">
        <authorList>
            <person name="McCartney M.A."/>
            <person name="Auch B."/>
            <person name="Kono T."/>
            <person name="Mallez S."/>
            <person name="Becker A."/>
            <person name="Gohl D.M."/>
            <person name="Silverstein K.A.T."/>
            <person name="Koren S."/>
            <person name="Bechman K.B."/>
            <person name="Herman A."/>
            <person name="Abrahante J.E."/>
            <person name="Garbe J."/>
        </authorList>
    </citation>
    <scope>NUCLEOTIDE SEQUENCE</scope>
    <source>
        <strain evidence="2">Duluth1</strain>
        <tissue evidence="2">Whole animal</tissue>
    </source>
</reference>
<sequence length="65" mass="7250">GNQREKSREKALKQQKEKQKSMAASEKEGNKGLSLEERKHRDAEIMRQKQLAKQAAKGAEGGASK</sequence>
<evidence type="ECO:0000313" key="2">
    <source>
        <dbReference type="EMBL" id="KAH3815002.1"/>
    </source>
</evidence>
<evidence type="ECO:0000256" key="1">
    <source>
        <dbReference type="SAM" id="MobiDB-lite"/>
    </source>
</evidence>
<feature type="non-terminal residue" evidence="2">
    <location>
        <position position="65"/>
    </location>
</feature>
<proteinExistence type="predicted"/>
<protein>
    <recommendedName>
        <fullName evidence="4">Small EDRK-rich factor-like N-terminal domain-containing protein</fullName>
    </recommendedName>
</protein>
<organism evidence="2 3">
    <name type="scientific">Dreissena polymorpha</name>
    <name type="common">Zebra mussel</name>
    <name type="synonym">Mytilus polymorpha</name>
    <dbReference type="NCBI Taxonomy" id="45954"/>
    <lineage>
        <taxon>Eukaryota</taxon>
        <taxon>Metazoa</taxon>
        <taxon>Spiralia</taxon>
        <taxon>Lophotrochozoa</taxon>
        <taxon>Mollusca</taxon>
        <taxon>Bivalvia</taxon>
        <taxon>Autobranchia</taxon>
        <taxon>Heteroconchia</taxon>
        <taxon>Euheterodonta</taxon>
        <taxon>Imparidentia</taxon>
        <taxon>Neoheterodontei</taxon>
        <taxon>Myida</taxon>
        <taxon>Dreissenoidea</taxon>
        <taxon>Dreissenidae</taxon>
        <taxon>Dreissena</taxon>
    </lineage>
</organism>
<feature type="compositionally biased region" description="Low complexity" evidence="1">
    <location>
        <begin position="48"/>
        <end position="58"/>
    </location>
</feature>
<dbReference type="AlphaFoldDB" id="A0A9D4JPE3"/>
<comment type="caution">
    <text evidence="2">The sequence shown here is derived from an EMBL/GenBank/DDBJ whole genome shotgun (WGS) entry which is preliminary data.</text>
</comment>